<keyword evidence="2" id="KW-1185">Reference proteome</keyword>
<dbReference type="EMBL" id="JAHRIQ010060895">
    <property type="protein sequence ID" value="MEQ2241386.1"/>
    <property type="molecule type" value="Genomic_DNA"/>
</dbReference>
<evidence type="ECO:0000313" key="2">
    <source>
        <dbReference type="Proteomes" id="UP001482620"/>
    </source>
</evidence>
<sequence length="119" mass="13378">MLRFSTTIRTDNLKHYQNKKIIFLFVKISVEDEILSGTVEGFQTVATSKSNIAALHARLKLGVVSDVLHFMMNLSLPIHLQMFQCSPQNRTSLLYLYQPVDSFQVTGSDAEIAVSTTDL</sequence>
<name>A0ABV0UAX1_9TELE</name>
<reference evidence="1 2" key="1">
    <citation type="submission" date="2021-06" db="EMBL/GenBank/DDBJ databases">
        <authorList>
            <person name="Palmer J.M."/>
        </authorList>
    </citation>
    <scope>NUCLEOTIDE SEQUENCE [LARGE SCALE GENOMIC DNA]</scope>
    <source>
        <strain evidence="2">if_2019</strain>
        <tissue evidence="1">Muscle</tissue>
    </source>
</reference>
<accession>A0ABV0UAX1</accession>
<comment type="caution">
    <text evidence="1">The sequence shown here is derived from an EMBL/GenBank/DDBJ whole genome shotgun (WGS) entry which is preliminary data.</text>
</comment>
<evidence type="ECO:0000313" key="1">
    <source>
        <dbReference type="EMBL" id="MEQ2241386.1"/>
    </source>
</evidence>
<proteinExistence type="predicted"/>
<gene>
    <name evidence="1" type="ORF">ILYODFUR_024774</name>
</gene>
<dbReference type="Proteomes" id="UP001482620">
    <property type="component" value="Unassembled WGS sequence"/>
</dbReference>
<organism evidence="1 2">
    <name type="scientific">Ilyodon furcidens</name>
    <name type="common">goldbreast splitfin</name>
    <dbReference type="NCBI Taxonomy" id="33524"/>
    <lineage>
        <taxon>Eukaryota</taxon>
        <taxon>Metazoa</taxon>
        <taxon>Chordata</taxon>
        <taxon>Craniata</taxon>
        <taxon>Vertebrata</taxon>
        <taxon>Euteleostomi</taxon>
        <taxon>Actinopterygii</taxon>
        <taxon>Neopterygii</taxon>
        <taxon>Teleostei</taxon>
        <taxon>Neoteleostei</taxon>
        <taxon>Acanthomorphata</taxon>
        <taxon>Ovalentaria</taxon>
        <taxon>Atherinomorphae</taxon>
        <taxon>Cyprinodontiformes</taxon>
        <taxon>Goodeidae</taxon>
        <taxon>Ilyodon</taxon>
    </lineage>
</organism>
<protein>
    <submittedName>
        <fullName evidence="1">Uncharacterized protein</fullName>
    </submittedName>
</protein>